<feature type="compositionally biased region" description="Basic and acidic residues" evidence="1">
    <location>
        <begin position="378"/>
        <end position="522"/>
    </location>
</feature>
<feature type="compositionally biased region" description="Low complexity" evidence="1">
    <location>
        <begin position="282"/>
        <end position="296"/>
    </location>
</feature>
<feature type="transmembrane region" description="Helical" evidence="2">
    <location>
        <begin position="171"/>
        <end position="196"/>
    </location>
</feature>
<keyword evidence="2" id="KW-1133">Transmembrane helix</keyword>
<evidence type="ECO:0000313" key="3">
    <source>
        <dbReference type="EMBL" id="KAK0630853.1"/>
    </source>
</evidence>
<evidence type="ECO:0000256" key="1">
    <source>
        <dbReference type="SAM" id="MobiDB-lite"/>
    </source>
</evidence>
<dbReference type="Proteomes" id="UP001174934">
    <property type="component" value="Unassembled WGS sequence"/>
</dbReference>
<feature type="compositionally biased region" description="Low complexity" evidence="1">
    <location>
        <begin position="557"/>
        <end position="566"/>
    </location>
</feature>
<feature type="region of interest" description="Disordered" evidence="1">
    <location>
        <begin position="110"/>
        <end position="137"/>
    </location>
</feature>
<organism evidence="3 4">
    <name type="scientific">Bombardia bombarda</name>
    <dbReference type="NCBI Taxonomy" id="252184"/>
    <lineage>
        <taxon>Eukaryota</taxon>
        <taxon>Fungi</taxon>
        <taxon>Dikarya</taxon>
        <taxon>Ascomycota</taxon>
        <taxon>Pezizomycotina</taxon>
        <taxon>Sordariomycetes</taxon>
        <taxon>Sordariomycetidae</taxon>
        <taxon>Sordariales</taxon>
        <taxon>Lasiosphaeriaceae</taxon>
        <taxon>Bombardia</taxon>
    </lineage>
</organism>
<feature type="compositionally biased region" description="Polar residues" evidence="1">
    <location>
        <begin position="639"/>
        <end position="659"/>
    </location>
</feature>
<feature type="compositionally biased region" description="Pro residues" evidence="1">
    <location>
        <begin position="117"/>
        <end position="126"/>
    </location>
</feature>
<dbReference type="PRINTS" id="PR01217">
    <property type="entry name" value="PRICHEXTENSN"/>
</dbReference>
<sequence>MVEGTSEGSLWFRQGCGRWALADRAMDVLFRDMGMGETSRTKLQDPASGFFPTQYTIGNLSASFVWRVDTVACARPERGCATLRYCSVLTHCWSEARVVHETVEIHRRLWPRREMSQPPPPPPPHGENPKTTSSGPGFPPGTKFDVFIVPEHSAGSGFLYLPSLKPKWNSFCAGVASTLAAVVIGQSLAPAIIVWWSNFQGLGNAGMVLLMVAIGLGAWSLGRTQGDSPKPRHSGNERDSSKPGGGFGGSGSYYTPPPNTGAPPPTSEAPPPPPPPPPPQQEAPRPSQSWQERPQAAPEPQPQPQQHQPSPSPKPEPPPQPQPPPPPPPQQPPPPPQQEQPKPQPKSAPPPPQPEPQPEPQPPPPRPSATRTETPKGAWEKAREETRKRDQERKAKEAELKKREETARRLRELRERDAREQLREKVEKELREKVEKEAREREAKEREAREREAQEKEEARRKEEDRLRIERERQAAREREAREAKARKDREERLERLRKELEIRKEEERKEKERKEQEEKATRKGTYAFSSVGEKTSMWPNGKPPAAAAAPKPPPSASSSETAKPASPSPPSPTKPSPAPSPGPAPNRAPPNRAPPSRAPSTAAPSTAPPPSARSATGTEDTYSYRPYDKPKKPAARKTSVSDFSESSWAPSATSTARTSPPPSMRGPYTTNDPQKIVIKAVYGFLNQFSKTPASQLISGVGSVTDGLILRITSAGLFVDDDVRGVAQREWDVKAWTLKLVEVWCPTHTLASASSTPPSAIPTNHPFFKTMPTTARRAAERGAPKTLTGDEAATYLDEFGRMCGSTCRNGLNSASASASSVSGSSSNNDKMGEWKGKGLHLLRATVRDAEGKRYLFVVSEEESWKIAKGLQTLRNGTQVRALGVQSFSSAEAKNTLETLGWGV</sequence>
<dbReference type="EMBL" id="JAULSR010000002">
    <property type="protein sequence ID" value="KAK0630853.1"/>
    <property type="molecule type" value="Genomic_DNA"/>
</dbReference>
<feature type="compositionally biased region" description="Pro residues" evidence="1">
    <location>
        <begin position="567"/>
        <end position="598"/>
    </location>
</feature>
<dbReference type="AlphaFoldDB" id="A0AA39XBG1"/>
<feature type="compositionally biased region" description="Pro residues" evidence="1">
    <location>
        <begin position="310"/>
        <end position="367"/>
    </location>
</feature>
<keyword evidence="2" id="KW-0812">Transmembrane</keyword>
<accession>A0AA39XBG1</accession>
<evidence type="ECO:0000256" key="2">
    <source>
        <dbReference type="SAM" id="Phobius"/>
    </source>
</evidence>
<proteinExistence type="predicted"/>
<name>A0AA39XBG1_9PEZI</name>
<reference evidence="3" key="1">
    <citation type="submission" date="2023-06" db="EMBL/GenBank/DDBJ databases">
        <title>Genome-scale phylogeny and comparative genomics of the fungal order Sordariales.</title>
        <authorList>
            <consortium name="Lawrence Berkeley National Laboratory"/>
            <person name="Hensen N."/>
            <person name="Bonometti L."/>
            <person name="Westerberg I."/>
            <person name="Brannstrom I.O."/>
            <person name="Guillou S."/>
            <person name="Cros-Aarteil S."/>
            <person name="Calhoun S."/>
            <person name="Haridas S."/>
            <person name="Kuo A."/>
            <person name="Mondo S."/>
            <person name="Pangilinan J."/>
            <person name="Riley R."/>
            <person name="LaButti K."/>
            <person name="Andreopoulos B."/>
            <person name="Lipzen A."/>
            <person name="Chen C."/>
            <person name="Yanf M."/>
            <person name="Daum C."/>
            <person name="Ng V."/>
            <person name="Clum A."/>
            <person name="Steindorff A."/>
            <person name="Ohm R."/>
            <person name="Martin F."/>
            <person name="Silar P."/>
            <person name="Natvig D."/>
            <person name="Lalanne C."/>
            <person name="Gautier V."/>
            <person name="Ament-velasquez S.L."/>
            <person name="Kruys A."/>
            <person name="Hutchinson M.I."/>
            <person name="Powell A.J."/>
            <person name="Barry K."/>
            <person name="Miller A.N."/>
            <person name="Grigoriev I.V."/>
            <person name="Debuchy R."/>
            <person name="Gladieux P."/>
            <person name="Thoren M.H."/>
            <person name="Johannesson H."/>
        </authorList>
    </citation>
    <scope>NUCLEOTIDE SEQUENCE</scope>
    <source>
        <strain evidence="3">SMH3391-2</strain>
    </source>
</reference>
<feature type="region of interest" description="Disordered" evidence="1">
    <location>
        <begin position="225"/>
        <end position="672"/>
    </location>
</feature>
<protein>
    <submittedName>
        <fullName evidence="3">Uncharacterized protein</fullName>
    </submittedName>
</protein>
<comment type="caution">
    <text evidence="3">The sequence shown here is derived from an EMBL/GenBank/DDBJ whole genome shotgun (WGS) entry which is preliminary data.</text>
</comment>
<keyword evidence="4" id="KW-1185">Reference proteome</keyword>
<gene>
    <name evidence="3" type="ORF">B0T17DRAFT_507288</name>
</gene>
<evidence type="ECO:0000313" key="4">
    <source>
        <dbReference type="Proteomes" id="UP001174934"/>
    </source>
</evidence>
<feature type="compositionally biased region" description="Low complexity" evidence="1">
    <location>
        <begin position="540"/>
        <end position="550"/>
    </location>
</feature>
<keyword evidence="2" id="KW-0472">Membrane</keyword>
<feature type="transmembrane region" description="Helical" evidence="2">
    <location>
        <begin position="202"/>
        <end position="222"/>
    </location>
</feature>
<feature type="compositionally biased region" description="Pro residues" evidence="1">
    <location>
        <begin position="255"/>
        <end position="281"/>
    </location>
</feature>